<dbReference type="CDD" id="cd02440">
    <property type="entry name" value="AdoMet_MTases"/>
    <property type="match status" value="1"/>
</dbReference>
<dbReference type="HOGENOM" id="CLU_502889_0_0_1"/>
<protein>
    <recommendedName>
        <fullName evidence="2">Methyltransferase domain-containing protein</fullName>
    </recommendedName>
</protein>
<dbReference type="GeneID" id="5003857"/>
<sequence>MPALVLTRAGWARASDVDDDDDDATRDVAAALWTTTTWLDMLNDGRRNRAFARAIERDVTRGDRCVDVGAGTGILAAMLARACGREGGVVAVEEYAPCAALARKIVGGDGIDVRCARSDEVVCETENERFDVMCAELLDSELVGEGWLKTAREARRRLTRGRGATIPRRGRTHARLVRCEKAAKYYGAIGDAASAAGEGVVWCRSARQAHARAWRREMESLSDDVLAHEFDFENVPEEGRAATWEREWKVVDTAGRADAVLVWWEVDVDSEGDARYSTRPTPDAPWTHHWRQVLFVVPEHARGGILNGDGKVRFVATHDDYSLKIGIQTSETLGARADAAGVPDPPVEAPWLDPLRRCARGESTSYRLRAVGMRLPEFVASKARLGVVCGVDLSSANALLRPEDDDLPDDAPIGCEKFDAPISWFHVFELGGGPHDADAVATSPETLFEFGDESSSFAVGARAVATLRADAPFDAVVVYIDAEDDVDPFDPERDAFATPFSIARRRQGVLIVPERSRAPSLQVWCAAVPGDEGFRFGILASS</sequence>
<proteinExistence type="predicted"/>
<evidence type="ECO:0000313" key="4">
    <source>
        <dbReference type="Proteomes" id="UP000001568"/>
    </source>
</evidence>
<accession>A4S340</accession>
<dbReference type="STRING" id="436017.A4S340"/>
<dbReference type="PANTHER" id="PTHR11006">
    <property type="entry name" value="PROTEIN ARGININE N-METHYLTRANSFERASE"/>
    <property type="match status" value="1"/>
</dbReference>
<gene>
    <name evidence="3" type="ORF">OSTLU_88314</name>
</gene>
<organism evidence="3 4">
    <name type="scientific">Ostreococcus lucimarinus (strain CCE9901)</name>
    <dbReference type="NCBI Taxonomy" id="436017"/>
    <lineage>
        <taxon>Eukaryota</taxon>
        <taxon>Viridiplantae</taxon>
        <taxon>Chlorophyta</taxon>
        <taxon>Mamiellophyceae</taxon>
        <taxon>Mamiellales</taxon>
        <taxon>Bathycoccaceae</taxon>
        <taxon>Ostreococcus</taxon>
    </lineage>
</organism>
<keyword evidence="4" id="KW-1185">Reference proteome</keyword>
<dbReference type="SUPFAM" id="SSF53335">
    <property type="entry name" value="S-adenosyl-L-methionine-dependent methyltransferases"/>
    <property type="match status" value="1"/>
</dbReference>
<dbReference type="GO" id="GO:0042054">
    <property type="term" value="F:histone methyltransferase activity"/>
    <property type="evidence" value="ECO:0007669"/>
    <property type="project" value="TreeGrafter"/>
</dbReference>
<dbReference type="InterPro" id="IPR029063">
    <property type="entry name" value="SAM-dependent_MTases_sf"/>
</dbReference>
<dbReference type="GO" id="GO:0016274">
    <property type="term" value="F:protein-arginine N-methyltransferase activity"/>
    <property type="evidence" value="ECO:0007669"/>
    <property type="project" value="InterPro"/>
</dbReference>
<dbReference type="KEGG" id="olu:OSTLU_88314"/>
<dbReference type="Gramene" id="ABO97940">
    <property type="protein sequence ID" value="ABO97940"/>
    <property type="gene ID" value="OSTLU_88314"/>
</dbReference>
<reference evidence="3 4" key="1">
    <citation type="journal article" date="2007" name="Proc. Natl. Acad. Sci. U.S.A.">
        <title>The tiny eukaryote Ostreococcus provides genomic insights into the paradox of plankton speciation.</title>
        <authorList>
            <person name="Palenik B."/>
            <person name="Grimwood J."/>
            <person name="Aerts A."/>
            <person name="Rouze P."/>
            <person name="Salamov A."/>
            <person name="Putnam N."/>
            <person name="Dupont C."/>
            <person name="Jorgensen R."/>
            <person name="Derelle E."/>
            <person name="Rombauts S."/>
            <person name="Zhou K."/>
            <person name="Otillar R."/>
            <person name="Merchant S.S."/>
            <person name="Podell S."/>
            <person name="Gaasterland T."/>
            <person name="Napoli C."/>
            <person name="Gendler K."/>
            <person name="Manuell A."/>
            <person name="Tai V."/>
            <person name="Vallon O."/>
            <person name="Piganeau G."/>
            <person name="Jancek S."/>
            <person name="Heijde M."/>
            <person name="Jabbari K."/>
            <person name="Bowler C."/>
            <person name="Lohr M."/>
            <person name="Robbens S."/>
            <person name="Werner G."/>
            <person name="Dubchak I."/>
            <person name="Pazour G.J."/>
            <person name="Ren Q."/>
            <person name="Paulsen I."/>
            <person name="Delwiche C."/>
            <person name="Schmutz J."/>
            <person name="Rokhsar D."/>
            <person name="Van de Peer Y."/>
            <person name="Moreau H."/>
            <person name="Grigoriev I.V."/>
        </authorList>
    </citation>
    <scope>NUCLEOTIDE SEQUENCE [LARGE SCALE GENOMIC DNA]</scope>
    <source>
        <strain evidence="3 4">CCE9901</strain>
    </source>
</reference>
<dbReference type="EMBL" id="CP000589">
    <property type="protein sequence ID" value="ABO97940.1"/>
    <property type="molecule type" value="Genomic_DNA"/>
</dbReference>
<evidence type="ECO:0000256" key="1">
    <source>
        <dbReference type="ARBA" id="ARBA00022691"/>
    </source>
</evidence>
<name>A4S340_OSTLU</name>
<dbReference type="InterPro" id="IPR041698">
    <property type="entry name" value="Methyltransf_25"/>
</dbReference>
<dbReference type="Gene3D" id="3.40.50.150">
    <property type="entry name" value="Vaccinia Virus protein VP39"/>
    <property type="match status" value="1"/>
</dbReference>
<dbReference type="OrthoDB" id="546712at2759"/>
<dbReference type="AlphaFoldDB" id="A4S340"/>
<dbReference type="PANTHER" id="PTHR11006:SF4">
    <property type="entry name" value="PROTEIN ARGININE N-METHYLTRANSFERASE 7"/>
    <property type="match status" value="1"/>
</dbReference>
<dbReference type="Gene3D" id="2.70.160.11">
    <property type="entry name" value="Hnrnp arginine n-methyltransferase1"/>
    <property type="match status" value="1"/>
</dbReference>
<keyword evidence="1" id="KW-0949">S-adenosyl-L-methionine</keyword>
<dbReference type="Proteomes" id="UP000001568">
    <property type="component" value="Chromosome 9"/>
</dbReference>
<feature type="domain" description="Methyltransferase" evidence="2">
    <location>
        <begin position="66"/>
        <end position="161"/>
    </location>
</feature>
<dbReference type="InterPro" id="IPR025799">
    <property type="entry name" value="Arg_MeTrfase"/>
</dbReference>
<evidence type="ECO:0000313" key="3">
    <source>
        <dbReference type="EMBL" id="ABO97940.1"/>
    </source>
</evidence>
<evidence type="ECO:0000259" key="2">
    <source>
        <dbReference type="Pfam" id="PF13649"/>
    </source>
</evidence>
<dbReference type="Pfam" id="PF13649">
    <property type="entry name" value="Methyltransf_25"/>
    <property type="match status" value="1"/>
</dbReference>
<dbReference type="eggNOG" id="KOG1501">
    <property type="taxonomic scope" value="Eukaryota"/>
</dbReference>
<dbReference type="RefSeq" id="XP_001419647.1">
    <property type="nucleotide sequence ID" value="XM_001419610.1"/>
</dbReference>